<dbReference type="Gene3D" id="3.30.200.20">
    <property type="entry name" value="Phosphorylase Kinase, domain 1"/>
    <property type="match status" value="1"/>
</dbReference>
<dbReference type="Pfam" id="PF00069">
    <property type="entry name" value="Pkinase"/>
    <property type="match status" value="1"/>
</dbReference>
<organism evidence="2 3">
    <name type="scientific">Fusarium poae</name>
    <dbReference type="NCBI Taxonomy" id="36050"/>
    <lineage>
        <taxon>Eukaryota</taxon>
        <taxon>Fungi</taxon>
        <taxon>Dikarya</taxon>
        <taxon>Ascomycota</taxon>
        <taxon>Pezizomycotina</taxon>
        <taxon>Sordariomycetes</taxon>
        <taxon>Hypocreomycetidae</taxon>
        <taxon>Hypocreales</taxon>
        <taxon>Nectriaceae</taxon>
        <taxon>Fusarium</taxon>
    </lineage>
</organism>
<dbReference type="GO" id="GO:0004672">
    <property type="term" value="F:protein kinase activity"/>
    <property type="evidence" value="ECO:0007669"/>
    <property type="project" value="InterPro"/>
</dbReference>
<evidence type="ECO:0000259" key="1">
    <source>
        <dbReference type="PROSITE" id="PS50011"/>
    </source>
</evidence>
<sequence>MEKITQDLSAILETNWQGENFISFKRLEDALSSSSIKKVLAEADLQPYHQNDAFQAVQQGGRRVFATLCTIHKPHLILDFIAQDGFLKGSLDSKMPLEEEVLRIIIPKDYRVFFDAQWPFCSPLFQHNLSHRRLHARTILPFLEMTSKGQGGFGNVYHVSLPHFHQDLAPLATSRVNVAIKEFRSSPSQNDDAFHEQHMLSLLRHLQHPNIIKFYAAFSLKSVPQLILEVADCDLTHLLSHPRPNSFEESIIFTELYGLSSAIHELHNYFSDELELKLTGCHYDLKPGNILVKGTRLLLSDFGLSRMKPEIQGSASSFKGGLGDYLAPECQDLSSSLEKTAIRRSSDIWSFGCILAETLTWLEGGPVNVAEFRQKRKVTFMGFLSVNTFHADLEPSKVVLDWLGSIESSTSFLHRRQLIGLIREMLEFEADKRPTSSVVVIRSFKFALRAAYVQIYEGLENLITSPDFHLLVERERFRAWASVSGLTDVNQEQLVTETTSRLRHQTICESLRCLKNTISARLCQISDPDPTMISFTHVHAIRNHIDSLWAAESQAAVARMVEITEQYALAHSPLSLETIVKNSDIPTSPLYKRIHLMIAMRQVSVALESPVAVGNSMRIHRSMVAVTGTFSDKRLGFLRRSGHDQCPIIIEFLNYSSSWIDRPDELLERVSSLAGTLSKLKDLGSLPILKCEGFYHHPEEQAIGLIFKVPNHKIPTDADPQQITLTEMIKLANTKETRPSLDKIFWAASTLANAVLSFHQAGWYHKNISSSNILFPLDTLENPAQSLHSPFITGFNHSREDQEGAFTVGPSNGLESEDYKHPSYGSNTRFQRCFDYYSLGLVLLEMGRWRNLKRMIRGHETLSPMQVRDMLLEKEVPQLRYQTGQLYHNAVRSCLDGSLDECARDVKILDDFKAKVAMPLKEHEAICVSR</sequence>
<feature type="domain" description="Protein kinase" evidence="1">
    <location>
        <begin position="142"/>
        <end position="445"/>
    </location>
</feature>
<dbReference type="OMA" id="CHYDLKP"/>
<comment type="caution">
    <text evidence="2">The sequence shown here is derived from an EMBL/GenBank/DDBJ whole genome shotgun (WGS) entry which is preliminary data.</text>
</comment>
<dbReference type="PANTHER" id="PTHR37542">
    <property type="entry name" value="HELO DOMAIN-CONTAINING PROTEIN-RELATED"/>
    <property type="match status" value="1"/>
</dbReference>
<dbReference type="InterPro" id="IPR011009">
    <property type="entry name" value="Kinase-like_dom_sf"/>
</dbReference>
<dbReference type="CDD" id="cd00180">
    <property type="entry name" value="PKc"/>
    <property type="match status" value="1"/>
</dbReference>
<protein>
    <recommendedName>
        <fullName evidence="1">Protein kinase domain-containing protein</fullName>
    </recommendedName>
</protein>
<gene>
    <name evidence="2" type="ORF">FPOA_10863</name>
</gene>
<proteinExistence type="predicted"/>
<reference evidence="2 3" key="1">
    <citation type="submission" date="2016-06" db="EMBL/GenBank/DDBJ databases">
        <title>Living apart together: crosstalk between the core and supernumerary genomes in a fungal plant pathogen.</title>
        <authorList>
            <person name="Vanheule A."/>
            <person name="Audenaert K."/>
            <person name="Warris S."/>
            <person name="Van De Geest H."/>
            <person name="Schijlen E."/>
            <person name="Hofte M."/>
            <person name="De Saeger S."/>
            <person name="Haesaert G."/>
            <person name="Waalwijk C."/>
            <person name="Van Der Lee T."/>
        </authorList>
    </citation>
    <scope>NUCLEOTIDE SEQUENCE [LARGE SCALE GENOMIC DNA]</scope>
    <source>
        <strain evidence="2 3">2516</strain>
    </source>
</reference>
<dbReference type="PROSITE" id="PS50011">
    <property type="entry name" value="PROTEIN_KINASE_DOM"/>
    <property type="match status" value="1"/>
</dbReference>
<dbReference type="Proteomes" id="UP000091967">
    <property type="component" value="Unassembled WGS sequence"/>
</dbReference>
<keyword evidence="3" id="KW-1185">Reference proteome</keyword>
<evidence type="ECO:0000313" key="3">
    <source>
        <dbReference type="Proteomes" id="UP000091967"/>
    </source>
</evidence>
<dbReference type="OrthoDB" id="4062651at2759"/>
<dbReference type="InterPro" id="IPR000719">
    <property type="entry name" value="Prot_kinase_dom"/>
</dbReference>
<dbReference type="AlphaFoldDB" id="A0A1B8AFB2"/>
<name>A0A1B8AFB2_FUSPO</name>
<dbReference type="SMART" id="SM00220">
    <property type="entry name" value="S_TKc"/>
    <property type="match status" value="1"/>
</dbReference>
<dbReference type="GO" id="GO:0005524">
    <property type="term" value="F:ATP binding"/>
    <property type="evidence" value="ECO:0007669"/>
    <property type="project" value="InterPro"/>
</dbReference>
<dbReference type="EMBL" id="LYXU01000004">
    <property type="protein sequence ID" value="OBS19140.1"/>
    <property type="molecule type" value="Genomic_DNA"/>
</dbReference>
<dbReference type="STRING" id="36050.A0A1B8AFB2"/>
<accession>A0A1B8AFB2</accession>
<dbReference type="Gene3D" id="1.10.510.10">
    <property type="entry name" value="Transferase(Phosphotransferase) domain 1"/>
    <property type="match status" value="2"/>
</dbReference>
<dbReference type="SUPFAM" id="SSF56112">
    <property type="entry name" value="Protein kinase-like (PK-like)"/>
    <property type="match status" value="2"/>
</dbReference>
<dbReference type="PANTHER" id="PTHR37542:SF3">
    <property type="entry name" value="PRION-INHIBITION AND PROPAGATION HELO DOMAIN-CONTAINING PROTEIN"/>
    <property type="match status" value="1"/>
</dbReference>
<evidence type="ECO:0000313" key="2">
    <source>
        <dbReference type="EMBL" id="OBS19140.1"/>
    </source>
</evidence>